<evidence type="ECO:0000256" key="2">
    <source>
        <dbReference type="ARBA" id="ARBA00009784"/>
    </source>
</evidence>
<gene>
    <name evidence="8" type="ORF">CHH72_02630</name>
</gene>
<proteinExistence type="inferred from homology"/>
<dbReference type="AlphaFoldDB" id="A0A268P4W0"/>
<comment type="caution">
    <text evidence="7">Lacks conserved residue(s) required for the propagation of feature annotation.</text>
</comment>
<evidence type="ECO:0000256" key="3">
    <source>
        <dbReference type="ARBA" id="ARBA00022475"/>
    </source>
</evidence>
<dbReference type="PANTHER" id="PTHR33508:SF1">
    <property type="entry name" value="UPF0056 MEMBRANE PROTEIN YHCE"/>
    <property type="match status" value="1"/>
</dbReference>
<feature type="transmembrane region" description="Helical" evidence="7">
    <location>
        <begin position="127"/>
        <end position="150"/>
    </location>
</feature>
<dbReference type="Pfam" id="PF01914">
    <property type="entry name" value="MarC"/>
    <property type="match status" value="1"/>
</dbReference>
<evidence type="ECO:0000256" key="6">
    <source>
        <dbReference type="ARBA" id="ARBA00023136"/>
    </source>
</evidence>
<reference evidence="8 9" key="1">
    <citation type="submission" date="2017-07" db="EMBL/GenBank/DDBJ databases">
        <title>Isolation and whole genome analysis of endospore-forming bacteria from heroin.</title>
        <authorList>
            <person name="Kalinowski J."/>
            <person name="Ahrens B."/>
            <person name="Al-Dilaimi A."/>
            <person name="Winkler A."/>
            <person name="Wibberg D."/>
            <person name="Schleenbecker U."/>
            <person name="Ruckert C."/>
            <person name="Wolfel R."/>
            <person name="Grass G."/>
        </authorList>
    </citation>
    <scope>NUCLEOTIDE SEQUENCE [LARGE SCALE GENOMIC DNA]</scope>
    <source>
        <strain evidence="8 9">7539</strain>
    </source>
</reference>
<dbReference type="PANTHER" id="PTHR33508">
    <property type="entry name" value="UPF0056 MEMBRANE PROTEIN YHCE"/>
    <property type="match status" value="1"/>
</dbReference>
<feature type="transmembrane region" description="Helical" evidence="7">
    <location>
        <begin position="40"/>
        <end position="58"/>
    </location>
</feature>
<dbReference type="Proteomes" id="UP000216207">
    <property type="component" value="Unassembled WGS sequence"/>
</dbReference>
<evidence type="ECO:0000256" key="7">
    <source>
        <dbReference type="RuleBase" id="RU362048"/>
    </source>
</evidence>
<dbReference type="EMBL" id="NPCC01000004">
    <property type="protein sequence ID" value="PAE90793.1"/>
    <property type="molecule type" value="Genomic_DNA"/>
</dbReference>
<evidence type="ECO:0000256" key="1">
    <source>
        <dbReference type="ARBA" id="ARBA00004651"/>
    </source>
</evidence>
<dbReference type="InterPro" id="IPR002771">
    <property type="entry name" value="Multi_antbiot-R_MarC"/>
</dbReference>
<organism evidence="8 9">
    <name type="scientific">Shouchella clausii</name>
    <name type="common">Alkalihalobacillus clausii</name>
    <dbReference type="NCBI Taxonomy" id="79880"/>
    <lineage>
        <taxon>Bacteria</taxon>
        <taxon>Bacillati</taxon>
        <taxon>Bacillota</taxon>
        <taxon>Bacilli</taxon>
        <taxon>Bacillales</taxon>
        <taxon>Bacillaceae</taxon>
        <taxon>Shouchella</taxon>
    </lineage>
</organism>
<evidence type="ECO:0000313" key="9">
    <source>
        <dbReference type="Proteomes" id="UP000216207"/>
    </source>
</evidence>
<dbReference type="GO" id="GO:0005886">
    <property type="term" value="C:plasma membrane"/>
    <property type="evidence" value="ECO:0007669"/>
    <property type="project" value="UniProtKB-SubCell"/>
</dbReference>
<name>A0A268P4W0_SHOCL</name>
<evidence type="ECO:0000313" key="8">
    <source>
        <dbReference type="EMBL" id="PAE90793.1"/>
    </source>
</evidence>
<protein>
    <recommendedName>
        <fullName evidence="7">UPF0056 membrane protein</fullName>
    </recommendedName>
</protein>
<evidence type="ECO:0000256" key="5">
    <source>
        <dbReference type="ARBA" id="ARBA00022989"/>
    </source>
</evidence>
<dbReference type="OMA" id="QPHWDDK"/>
<keyword evidence="5 7" id="KW-1133">Transmembrane helix</keyword>
<accession>A0A268P4W0</accession>
<comment type="caution">
    <text evidence="8">The sequence shown here is derived from an EMBL/GenBank/DDBJ whole genome shotgun (WGS) entry which is preliminary data.</text>
</comment>
<feature type="transmembrane region" description="Helical" evidence="7">
    <location>
        <begin position="171"/>
        <end position="192"/>
    </location>
</feature>
<sequence length="197" mass="21432">MVSFFIHAFVSIFAILYPIGNLSVRLGLAHIKGDTQRIHKAAKAILVVLGALTTLLLLEQWLLLLYNISIEAFTIGCGLCLLVIGCKLLQGKTRYRSKQKTIFATVASQGAAGATMCLTANQNHRWFYVPITFLAFVSVLVLSLLPLLVANWLRGRTGQKGLSLVKRATGVALTVIAIEMVVMGFADILPSFEQEAA</sequence>
<feature type="transmembrane region" description="Helical" evidence="7">
    <location>
        <begin position="6"/>
        <end position="28"/>
    </location>
</feature>
<comment type="similarity">
    <text evidence="2 7">Belongs to the UPF0056 (MarC) family.</text>
</comment>
<keyword evidence="6 7" id="KW-0472">Membrane</keyword>
<comment type="subcellular location">
    <subcellularLocation>
        <location evidence="1 7">Cell membrane</location>
        <topology evidence="1 7">Multi-pass membrane protein</topology>
    </subcellularLocation>
</comment>
<dbReference type="RefSeq" id="WP_011246837.1">
    <property type="nucleotide sequence ID" value="NZ_BOQQ01000010.1"/>
</dbReference>
<feature type="transmembrane region" description="Helical" evidence="7">
    <location>
        <begin position="64"/>
        <end position="89"/>
    </location>
</feature>
<keyword evidence="4 7" id="KW-0812">Transmembrane</keyword>
<keyword evidence="3" id="KW-1003">Cell membrane</keyword>
<evidence type="ECO:0000256" key="4">
    <source>
        <dbReference type="ARBA" id="ARBA00022692"/>
    </source>
</evidence>